<keyword evidence="2" id="KW-1185">Reference proteome</keyword>
<proteinExistence type="predicted"/>
<accession>A0ABV0STE7</accession>
<comment type="caution">
    <text evidence="1">The sequence shown here is derived from an EMBL/GenBank/DDBJ whole genome shotgun (WGS) entry which is preliminary data.</text>
</comment>
<evidence type="ECO:0000313" key="1">
    <source>
        <dbReference type="EMBL" id="MEQ2222773.1"/>
    </source>
</evidence>
<sequence>MAVFDLLLPVTKHLMSADFAETTQEGRPWEDKTSAFLGIIIILNPAATAAHETRNFLLVLGWSSEIYISSSRTYSKPSSYSEHNSVLFGSLFSDGMLHPIYITKLPLSPSKDITRALKNIRGY</sequence>
<dbReference type="Proteomes" id="UP001482620">
    <property type="component" value="Unassembled WGS sequence"/>
</dbReference>
<reference evidence="1 2" key="1">
    <citation type="submission" date="2021-06" db="EMBL/GenBank/DDBJ databases">
        <authorList>
            <person name="Palmer J.M."/>
        </authorList>
    </citation>
    <scope>NUCLEOTIDE SEQUENCE [LARGE SCALE GENOMIC DNA]</scope>
    <source>
        <strain evidence="2">if_2019</strain>
        <tissue evidence="1">Muscle</tissue>
    </source>
</reference>
<evidence type="ECO:0000313" key="2">
    <source>
        <dbReference type="Proteomes" id="UP001482620"/>
    </source>
</evidence>
<organism evidence="1 2">
    <name type="scientific">Ilyodon furcidens</name>
    <name type="common">goldbreast splitfin</name>
    <dbReference type="NCBI Taxonomy" id="33524"/>
    <lineage>
        <taxon>Eukaryota</taxon>
        <taxon>Metazoa</taxon>
        <taxon>Chordata</taxon>
        <taxon>Craniata</taxon>
        <taxon>Vertebrata</taxon>
        <taxon>Euteleostomi</taxon>
        <taxon>Actinopterygii</taxon>
        <taxon>Neopterygii</taxon>
        <taxon>Teleostei</taxon>
        <taxon>Neoteleostei</taxon>
        <taxon>Acanthomorphata</taxon>
        <taxon>Ovalentaria</taxon>
        <taxon>Atherinomorphae</taxon>
        <taxon>Cyprinodontiformes</taxon>
        <taxon>Goodeidae</taxon>
        <taxon>Ilyodon</taxon>
    </lineage>
</organism>
<gene>
    <name evidence="1" type="ORF">ILYODFUR_029826</name>
</gene>
<protein>
    <submittedName>
        <fullName evidence="1">Uncharacterized protein</fullName>
    </submittedName>
</protein>
<name>A0ABV0STE7_9TELE</name>
<dbReference type="EMBL" id="JAHRIQ010004310">
    <property type="protein sequence ID" value="MEQ2222773.1"/>
    <property type="molecule type" value="Genomic_DNA"/>
</dbReference>